<proteinExistence type="predicted"/>
<gene>
    <name evidence="3" type="ORF">IAB46_03555</name>
</gene>
<sequence length="362" mass="38141">MNKKMIAALLTLSVSVCTMAACQSGASDASGASSTNTSDTSQTAQSANASDTSGSASGESYTICITQYAQHGSLDNCREGFLEGLAQEGIVEGENLTIQYQNAQADSGMSSQIASQFVAEDPDLICAIATPSALSCYNAARDTDIPVIYTAVTDPLAAELVDENQMPVGNVTGTSDKLPVDAQLELIRSLLPDATTIGIMYTTSELNSVATIEEYKEKAPDYGFEIVDVGISTSADIPLATDNMLTKVDCVNNLTDNTVVQGLPTILAKAAEQNIPVFGSEIEQVKIGCLAAAGIDYIELGKKTGQMAAQILRGKATASEMPYETFENYSTYFNQAVADNLGLTVDSSLLENAEIFTEITEE</sequence>
<protein>
    <submittedName>
        <fullName evidence="3">ABC transporter substrate-binding protein</fullName>
    </submittedName>
</protein>
<organism evidence="3 4">
    <name type="scientific">Candidatus Scybalocola faecigallinarum</name>
    <dbReference type="NCBI Taxonomy" id="2840941"/>
    <lineage>
        <taxon>Bacteria</taxon>
        <taxon>Bacillati</taxon>
        <taxon>Bacillota</taxon>
        <taxon>Clostridia</taxon>
        <taxon>Lachnospirales</taxon>
        <taxon>Lachnospiraceae</taxon>
        <taxon>Lachnospiraceae incertae sedis</taxon>
        <taxon>Candidatus Scybalocola (ex Gilroy et al. 2021)</taxon>
    </lineage>
</organism>
<evidence type="ECO:0000313" key="3">
    <source>
        <dbReference type="EMBL" id="HIS46632.1"/>
    </source>
</evidence>
<dbReference type="AlphaFoldDB" id="A0A9D1JPZ8"/>
<evidence type="ECO:0000256" key="2">
    <source>
        <dbReference type="SAM" id="SignalP"/>
    </source>
</evidence>
<accession>A0A9D1JPZ8</accession>
<feature type="signal peptide" evidence="2">
    <location>
        <begin position="1"/>
        <end position="20"/>
    </location>
</feature>
<dbReference type="PANTHER" id="PTHR35271">
    <property type="entry name" value="ABC TRANSPORTER, SUBSTRATE-BINDING LIPOPROTEIN-RELATED"/>
    <property type="match status" value="1"/>
</dbReference>
<dbReference type="Gene3D" id="3.40.50.2300">
    <property type="match status" value="2"/>
</dbReference>
<feature type="chain" id="PRO_5039173852" evidence="2">
    <location>
        <begin position="21"/>
        <end position="362"/>
    </location>
</feature>
<dbReference type="InterPro" id="IPR028082">
    <property type="entry name" value="Peripla_BP_I"/>
</dbReference>
<evidence type="ECO:0000313" key="4">
    <source>
        <dbReference type="Proteomes" id="UP000823927"/>
    </source>
</evidence>
<dbReference type="SUPFAM" id="SSF53822">
    <property type="entry name" value="Periplasmic binding protein-like I"/>
    <property type="match status" value="1"/>
</dbReference>
<dbReference type="PROSITE" id="PS51257">
    <property type="entry name" value="PROKAR_LIPOPROTEIN"/>
    <property type="match status" value="1"/>
</dbReference>
<dbReference type="Pfam" id="PF04392">
    <property type="entry name" value="ABC_sub_bind"/>
    <property type="match status" value="1"/>
</dbReference>
<dbReference type="PANTHER" id="PTHR35271:SF1">
    <property type="entry name" value="ABC TRANSPORTER, SUBSTRATE-BINDING LIPOPROTEIN"/>
    <property type="match status" value="1"/>
</dbReference>
<dbReference type="CDD" id="cd06325">
    <property type="entry name" value="PBP1_ABC_unchar_transporter"/>
    <property type="match status" value="1"/>
</dbReference>
<dbReference type="Proteomes" id="UP000823927">
    <property type="component" value="Unassembled WGS sequence"/>
</dbReference>
<comment type="caution">
    <text evidence="3">The sequence shown here is derived from an EMBL/GenBank/DDBJ whole genome shotgun (WGS) entry which is preliminary data.</text>
</comment>
<dbReference type="InterPro" id="IPR007487">
    <property type="entry name" value="ABC_transpt-TYRBP-like"/>
</dbReference>
<feature type="compositionally biased region" description="Polar residues" evidence="1">
    <location>
        <begin position="42"/>
        <end position="57"/>
    </location>
</feature>
<feature type="region of interest" description="Disordered" evidence="1">
    <location>
        <begin position="26"/>
        <end position="57"/>
    </location>
</feature>
<feature type="compositionally biased region" description="Low complexity" evidence="1">
    <location>
        <begin position="26"/>
        <end position="41"/>
    </location>
</feature>
<evidence type="ECO:0000256" key="1">
    <source>
        <dbReference type="SAM" id="MobiDB-lite"/>
    </source>
</evidence>
<name>A0A9D1JPZ8_9FIRM</name>
<keyword evidence="2" id="KW-0732">Signal</keyword>
<reference evidence="3" key="1">
    <citation type="submission" date="2020-10" db="EMBL/GenBank/DDBJ databases">
        <authorList>
            <person name="Gilroy R."/>
        </authorList>
    </citation>
    <scope>NUCLEOTIDE SEQUENCE</scope>
    <source>
        <strain evidence="3">CHK178-757</strain>
    </source>
</reference>
<dbReference type="EMBL" id="DVIT01000014">
    <property type="protein sequence ID" value="HIS46632.1"/>
    <property type="molecule type" value="Genomic_DNA"/>
</dbReference>
<reference evidence="3" key="2">
    <citation type="journal article" date="2021" name="PeerJ">
        <title>Extensive microbial diversity within the chicken gut microbiome revealed by metagenomics and culture.</title>
        <authorList>
            <person name="Gilroy R."/>
            <person name="Ravi A."/>
            <person name="Getino M."/>
            <person name="Pursley I."/>
            <person name="Horton D.L."/>
            <person name="Alikhan N.F."/>
            <person name="Baker D."/>
            <person name="Gharbi K."/>
            <person name="Hall N."/>
            <person name="Watson M."/>
            <person name="Adriaenssens E.M."/>
            <person name="Foster-Nyarko E."/>
            <person name="Jarju S."/>
            <person name="Secka A."/>
            <person name="Antonio M."/>
            <person name="Oren A."/>
            <person name="Chaudhuri R.R."/>
            <person name="La Ragione R."/>
            <person name="Hildebrand F."/>
            <person name="Pallen M.J."/>
        </authorList>
    </citation>
    <scope>NUCLEOTIDE SEQUENCE</scope>
    <source>
        <strain evidence="3">CHK178-757</strain>
    </source>
</reference>